<reference evidence="1" key="1">
    <citation type="submission" date="2020-04" db="EMBL/GenBank/DDBJ databases">
        <authorList>
            <person name="Zhang T."/>
        </authorList>
    </citation>
    <scope>NUCLEOTIDE SEQUENCE</scope>
    <source>
        <strain evidence="1">HKST-UBA01</strain>
    </source>
</reference>
<proteinExistence type="predicted"/>
<feature type="non-terminal residue" evidence="1">
    <location>
        <position position="397"/>
    </location>
</feature>
<dbReference type="EMBL" id="JAGQHR010000291">
    <property type="protein sequence ID" value="MCA9728059.1"/>
    <property type="molecule type" value="Genomic_DNA"/>
</dbReference>
<gene>
    <name evidence="1" type="ORF">KC729_10280</name>
</gene>
<evidence type="ECO:0000313" key="1">
    <source>
        <dbReference type="EMBL" id="MCA9728059.1"/>
    </source>
</evidence>
<organism evidence="1 2">
    <name type="scientific">Eiseniibacteriota bacterium</name>
    <dbReference type="NCBI Taxonomy" id="2212470"/>
    <lineage>
        <taxon>Bacteria</taxon>
        <taxon>Candidatus Eiseniibacteriota</taxon>
    </lineage>
</organism>
<dbReference type="Proteomes" id="UP000697710">
    <property type="component" value="Unassembled WGS sequence"/>
</dbReference>
<name>A0A956LYQ8_UNCEI</name>
<evidence type="ECO:0000313" key="2">
    <source>
        <dbReference type="Proteomes" id="UP000697710"/>
    </source>
</evidence>
<protein>
    <submittedName>
        <fullName evidence="1">Uncharacterized protein</fullName>
    </submittedName>
</protein>
<dbReference type="AlphaFoldDB" id="A0A956LYQ8"/>
<accession>A0A956LYQ8</accession>
<reference evidence="1" key="2">
    <citation type="journal article" date="2021" name="Microbiome">
        <title>Successional dynamics and alternative stable states in a saline activated sludge microbial community over 9 years.</title>
        <authorList>
            <person name="Wang Y."/>
            <person name="Ye J."/>
            <person name="Ju F."/>
            <person name="Liu L."/>
            <person name="Boyd J.A."/>
            <person name="Deng Y."/>
            <person name="Parks D.H."/>
            <person name="Jiang X."/>
            <person name="Yin X."/>
            <person name="Woodcroft B.J."/>
            <person name="Tyson G.W."/>
            <person name="Hugenholtz P."/>
            <person name="Polz M.F."/>
            <person name="Zhang T."/>
        </authorList>
    </citation>
    <scope>NUCLEOTIDE SEQUENCE</scope>
    <source>
        <strain evidence="1">HKST-UBA01</strain>
    </source>
</reference>
<sequence>MAESPEYGGATDTTYTSTTGRYAFARQYRSATLLIRSPHAGNAWYEQISAGTIRFDAAFAAIHLTVVAPPEVAGDTLLTSFIGTDLQISHILTTGANELPEVDLVPQRSYTIQLRFRGNRILDWEGSRLRPEPGQNLTLEHALGRPTTLRVHLVPPGWSAFFPDEPTLATSFGTLHAETSEAEPVYTISYPGNIDDVLTLSLGGSRTRVAVIAADGSSTDVDVPTGGMRVDLTDGEPSRTAWIAAVDETGTVIQREQGRFDANGNAGIPLAWLPPGSVRIHAYEDQSGWPRRWADQWYPGVSLERSAVGIDVTSSSDRTVIAFPLIRGGYVHARVIEHEGARSAEGVLYSTEEDREYDGSNWWSGLPPGLYRFRVCPQLGSDPGCLYYPYGTTESEG</sequence>
<comment type="caution">
    <text evidence="1">The sequence shown here is derived from an EMBL/GenBank/DDBJ whole genome shotgun (WGS) entry which is preliminary data.</text>
</comment>